<dbReference type="SUPFAM" id="SSF54695">
    <property type="entry name" value="POZ domain"/>
    <property type="match status" value="1"/>
</dbReference>
<dbReference type="InterPro" id="IPR011333">
    <property type="entry name" value="SKP1/BTB/POZ_sf"/>
</dbReference>
<dbReference type="AlphaFoldDB" id="A0A6J8EME3"/>
<dbReference type="InterPro" id="IPR003131">
    <property type="entry name" value="T1-type_BTB"/>
</dbReference>
<name>A0A6J8EME3_MYTCO</name>
<evidence type="ECO:0000259" key="2">
    <source>
        <dbReference type="SMART" id="SM00225"/>
    </source>
</evidence>
<gene>
    <name evidence="3" type="ORF">MCOR_52915</name>
</gene>
<evidence type="ECO:0000256" key="1">
    <source>
        <dbReference type="SAM" id="MobiDB-lite"/>
    </source>
</evidence>
<sequence length="177" mass="20357">MFAIHVEINKCNIWREMVMADRVVKLNVGGVLYTTSKSTLTSIPQCYLCQLVTGAIRPLRDERGTIFIDRDGHVFRYVLNYLRSKKLTLPQGYKELAMLKEEAEYYDLCQLVFNVEKVLKSRRRNRNKPRNKGGQNQRVAPSNALSRSLGSDMNSLALCDENGSVIFEDDSSDYFYD</sequence>
<dbReference type="Gene3D" id="3.30.710.10">
    <property type="entry name" value="Potassium Channel Kv1.1, Chain A"/>
    <property type="match status" value="1"/>
</dbReference>
<dbReference type="SMART" id="SM00225">
    <property type="entry name" value="BTB"/>
    <property type="match status" value="1"/>
</dbReference>
<organism evidence="3 4">
    <name type="scientific">Mytilus coruscus</name>
    <name type="common">Sea mussel</name>
    <dbReference type="NCBI Taxonomy" id="42192"/>
    <lineage>
        <taxon>Eukaryota</taxon>
        <taxon>Metazoa</taxon>
        <taxon>Spiralia</taxon>
        <taxon>Lophotrochozoa</taxon>
        <taxon>Mollusca</taxon>
        <taxon>Bivalvia</taxon>
        <taxon>Autobranchia</taxon>
        <taxon>Pteriomorphia</taxon>
        <taxon>Mytilida</taxon>
        <taxon>Mytiloidea</taxon>
        <taxon>Mytilidae</taxon>
        <taxon>Mytilinae</taxon>
        <taxon>Mytilus</taxon>
    </lineage>
</organism>
<protein>
    <submittedName>
        <fullName evidence="3">KCTD21</fullName>
    </submittedName>
</protein>
<dbReference type="OrthoDB" id="2414723at2759"/>
<dbReference type="Pfam" id="PF02214">
    <property type="entry name" value="BTB_2"/>
    <property type="match status" value="1"/>
</dbReference>
<dbReference type="EMBL" id="CACVKT020009164">
    <property type="protein sequence ID" value="CAC5420715.1"/>
    <property type="molecule type" value="Genomic_DNA"/>
</dbReference>
<reference evidence="3 4" key="1">
    <citation type="submission" date="2020-06" db="EMBL/GenBank/DDBJ databases">
        <authorList>
            <person name="Li R."/>
            <person name="Bekaert M."/>
        </authorList>
    </citation>
    <scope>NUCLEOTIDE SEQUENCE [LARGE SCALE GENOMIC DNA]</scope>
    <source>
        <strain evidence="4">wild</strain>
    </source>
</reference>
<dbReference type="GO" id="GO:0051260">
    <property type="term" value="P:protein homooligomerization"/>
    <property type="evidence" value="ECO:0007669"/>
    <property type="project" value="InterPro"/>
</dbReference>
<feature type="region of interest" description="Disordered" evidence="1">
    <location>
        <begin position="122"/>
        <end position="147"/>
    </location>
</feature>
<feature type="compositionally biased region" description="Polar residues" evidence="1">
    <location>
        <begin position="133"/>
        <end position="147"/>
    </location>
</feature>
<dbReference type="PANTHER" id="PTHR14499:SF136">
    <property type="entry name" value="GH08630P"/>
    <property type="match status" value="1"/>
</dbReference>
<accession>A0A6J8EME3</accession>
<keyword evidence="4" id="KW-1185">Reference proteome</keyword>
<dbReference type="PANTHER" id="PTHR14499">
    <property type="entry name" value="POTASSIUM CHANNEL TETRAMERIZATION DOMAIN-CONTAINING"/>
    <property type="match status" value="1"/>
</dbReference>
<evidence type="ECO:0000313" key="4">
    <source>
        <dbReference type="Proteomes" id="UP000507470"/>
    </source>
</evidence>
<feature type="domain" description="BTB" evidence="2">
    <location>
        <begin position="22"/>
        <end position="123"/>
    </location>
</feature>
<feature type="compositionally biased region" description="Basic residues" evidence="1">
    <location>
        <begin position="122"/>
        <end position="131"/>
    </location>
</feature>
<dbReference type="InterPro" id="IPR000210">
    <property type="entry name" value="BTB/POZ_dom"/>
</dbReference>
<evidence type="ECO:0000313" key="3">
    <source>
        <dbReference type="EMBL" id="CAC5420715.1"/>
    </source>
</evidence>
<proteinExistence type="predicted"/>
<dbReference type="Proteomes" id="UP000507470">
    <property type="component" value="Unassembled WGS sequence"/>
</dbReference>